<dbReference type="AlphaFoldDB" id="X1A8B6"/>
<protein>
    <submittedName>
        <fullName evidence="1">Uncharacterized protein</fullName>
    </submittedName>
</protein>
<accession>X1A8B6</accession>
<name>X1A8B6_9ZZZZ</name>
<feature type="non-terminal residue" evidence="1">
    <location>
        <position position="112"/>
    </location>
</feature>
<reference evidence="1" key="1">
    <citation type="journal article" date="2014" name="Front. Microbiol.">
        <title>High frequency of phylogenetically diverse reductive dehalogenase-homologous genes in deep subseafloor sedimentary metagenomes.</title>
        <authorList>
            <person name="Kawai M."/>
            <person name="Futagami T."/>
            <person name="Toyoda A."/>
            <person name="Takaki Y."/>
            <person name="Nishi S."/>
            <person name="Hori S."/>
            <person name="Arai W."/>
            <person name="Tsubouchi T."/>
            <person name="Morono Y."/>
            <person name="Uchiyama I."/>
            <person name="Ito T."/>
            <person name="Fujiyama A."/>
            <person name="Inagaki F."/>
            <person name="Takami H."/>
        </authorList>
    </citation>
    <scope>NUCLEOTIDE SEQUENCE</scope>
    <source>
        <strain evidence="1">Expedition CK06-06</strain>
    </source>
</reference>
<gene>
    <name evidence="1" type="ORF">S01H4_31202</name>
</gene>
<proteinExistence type="predicted"/>
<sequence length="112" mass="13051">MLWSIRQATRLGWLAHIRQYIQSTHYTLRYERRIEVTRSQEYAIFPARRRTGMEKGFLILKGPDIFASACEDHLITCGCPGSLKDAFLQNDRRTVYRVGKSATELYIKVDVP</sequence>
<organism evidence="1">
    <name type="scientific">marine sediment metagenome</name>
    <dbReference type="NCBI Taxonomy" id="412755"/>
    <lineage>
        <taxon>unclassified sequences</taxon>
        <taxon>metagenomes</taxon>
        <taxon>ecological metagenomes</taxon>
    </lineage>
</organism>
<dbReference type="EMBL" id="BART01016182">
    <property type="protein sequence ID" value="GAG78515.1"/>
    <property type="molecule type" value="Genomic_DNA"/>
</dbReference>
<comment type="caution">
    <text evidence="1">The sequence shown here is derived from an EMBL/GenBank/DDBJ whole genome shotgun (WGS) entry which is preliminary data.</text>
</comment>
<evidence type="ECO:0000313" key="1">
    <source>
        <dbReference type="EMBL" id="GAG78515.1"/>
    </source>
</evidence>